<keyword evidence="6" id="KW-0175">Coiled coil</keyword>
<name>A0ABS2G4B4_FUSMR</name>
<feature type="coiled-coil region" evidence="6">
    <location>
        <begin position="259"/>
        <end position="286"/>
    </location>
</feature>
<feature type="domain" description="Polysaccharide chain length determinant N-terminal" evidence="8">
    <location>
        <begin position="14"/>
        <end position="45"/>
    </location>
</feature>
<dbReference type="Pfam" id="PF02706">
    <property type="entry name" value="Wzz"/>
    <property type="match status" value="1"/>
</dbReference>
<evidence type="ECO:0000313" key="10">
    <source>
        <dbReference type="Proteomes" id="UP000728968"/>
    </source>
</evidence>
<evidence type="ECO:0000313" key="9">
    <source>
        <dbReference type="EMBL" id="MBM6875575.1"/>
    </source>
</evidence>
<sequence>MNQLEERRYYEEDDEIDLMELLHTILKHKFTIVLVTLIVTVLATVGGYLYNRSKTINSAIIGFNYPELQKGKNPDGSIFLRTNIIPLDVLNQTYEQYKNSIKQENLDDFRESIKIEPIIPTATQTMIDNALKRGENISFTASNYKIVSEDRNKELLVKIVNESVAKYINKYKPTYSFQVVGNDIYEYDYSDGYSLLSERIKMMEMAISSYENKNYMSSKLGYSFDMIEVRIKNFKNVELQDFYSYYTINGLSKNRDSKLMRIDSKIQELTLENQALEGKAKVLKEMLQDLKPTEKQLIIPNIGQEGIKINAQNDYYSKLVENFVAINNDIQDNKVRIKLLENSKLGIKAVSSEDNKILEAKLRVATEKLNKIIEDMNLLTKEYVDSTYADMIKVVSPVTTSTEGKPLVLFLAVGVVLGGMLGIFLAFTKEFAKNYRNKYSK</sequence>
<dbReference type="InterPro" id="IPR003856">
    <property type="entry name" value="LPS_length_determ_N"/>
</dbReference>
<comment type="caution">
    <text evidence="9">The sequence shown here is derived from an EMBL/GenBank/DDBJ whole genome shotgun (WGS) entry which is preliminary data.</text>
</comment>
<gene>
    <name evidence="9" type="ORF">H6A04_07920</name>
</gene>
<evidence type="ECO:0000259" key="8">
    <source>
        <dbReference type="Pfam" id="PF02706"/>
    </source>
</evidence>
<comment type="subcellular location">
    <subcellularLocation>
        <location evidence="1">Cell membrane</location>
        <topology evidence="1">Multi-pass membrane protein</topology>
    </subcellularLocation>
</comment>
<evidence type="ECO:0000256" key="1">
    <source>
        <dbReference type="ARBA" id="ARBA00004651"/>
    </source>
</evidence>
<keyword evidence="10" id="KW-1185">Reference proteome</keyword>
<evidence type="ECO:0000256" key="2">
    <source>
        <dbReference type="ARBA" id="ARBA00022475"/>
    </source>
</evidence>
<evidence type="ECO:0000256" key="7">
    <source>
        <dbReference type="SAM" id="Phobius"/>
    </source>
</evidence>
<proteinExistence type="predicted"/>
<organism evidence="9 10">
    <name type="scientific">Fusobacterium mortiferum</name>
    <dbReference type="NCBI Taxonomy" id="850"/>
    <lineage>
        <taxon>Bacteria</taxon>
        <taxon>Fusobacteriati</taxon>
        <taxon>Fusobacteriota</taxon>
        <taxon>Fusobacteriia</taxon>
        <taxon>Fusobacteriales</taxon>
        <taxon>Fusobacteriaceae</taxon>
        <taxon>Fusobacterium</taxon>
    </lineage>
</organism>
<keyword evidence="4 7" id="KW-1133">Transmembrane helix</keyword>
<feature type="transmembrane region" description="Helical" evidence="7">
    <location>
        <begin position="407"/>
        <end position="428"/>
    </location>
</feature>
<reference evidence="9 10" key="1">
    <citation type="journal article" date="2021" name="Sci. Rep.">
        <title>The distribution of antibiotic resistance genes in chicken gut microbiota commensals.</title>
        <authorList>
            <person name="Juricova H."/>
            <person name="Matiasovicova J."/>
            <person name="Kubasova T."/>
            <person name="Cejkova D."/>
            <person name="Rychlik I."/>
        </authorList>
    </citation>
    <scope>NUCLEOTIDE SEQUENCE [LARGE SCALE GENOMIC DNA]</scope>
    <source>
        <strain evidence="9 10">An425</strain>
    </source>
</reference>
<evidence type="ECO:0000256" key="4">
    <source>
        <dbReference type="ARBA" id="ARBA00022989"/>
    </source>
</evidence>
<feature type="transmembrane region" description="Helical" evidence="7">
    <location>
        <begin position="30"/>
        <end position="50"/>
    </location>
</feature>
<protein>
    <recommendedName>
        <fullName evidence="8">Polysaccharide chain length determinant N-terminal domain-containing protein</fullName>
    </recommendedName>
</protein>
<dbReference type="RefSeq" id="WP_204716366.1">
    <property type="nucleotide sequence ID" value="NZ_JACJLT010000072.1"/>
</dbReference>
<keyword evidence="2" id="KW-1003">Cell membrane</keyword>
<feature type="coiled-coil region" evidence="6">
    <location>
        <begin position="355"/>
        <end position="382"/>
    </location>
</feature>
<dbReference type="EMBL" id="JACJLT010000072">
    <property type="protein sequence ID" value="MBM6875575.1"/>
    <property type="molecule type" value="Genomic_DNA"/>
</dbReference>
<keyword evidence="3 7" id="KW-0812">Transmembrane</keyword>
<evidence type="ECO:0000256" key="6">
    <source>
        <dbReference type="SAM" id="Coils"/>
    </source>
</evidence>
<accession>A0ABS2G4B4</accession>
<keyword evidence="5 7" id="KW-0472">Membrane</keyword>
<dbReference type="Proteomes" id="UP000728968">
    <property type="component" value="Unassembled WGS sequence"/>
</dbReference>
<evidence type="ECO:0000256" key="3">
    <source>
        <dbReference type="ARBA" id="ARBA00022692"/>
    </source>
</evidence>
<evidence type="ECO:0000256" key="5">
    <source>
        <dbReference type="ARBA" id="ARBA00023136"/>
    </source>
</evidence>